<name>A0AAN8WBU1_9MAGN</name>
<evidence type="ECO:0000313" key="1">
    <source>
        <dbReference type="EMBL" id="KAK6945756.1"/>
    </source>
</evidence>
<dbReference type="AlphaFoldDB" id="A0AAN8WBU1"/>
<accession>A0AAN8WBU1</accession>
<dbReference type="Proteomes" id="UP001370490">
    <property type="component" value="Unassembled WGS sequence"/>
</dbReference>
<gene>
    <name evidence="1" type="ORF">RJ641_013300</name>
</gene>
<organism evidence="1 2">
    <name type="scientific">Dillenia turbinata</name>
    <dbReference type="NCBI Taxonomy" id="194707"/>
    <lineage>
        <taxon>Eukaryota</taxon>
        <taxon>Viridiplantae</taxon>
        <taxon>Streptophyta</taxon>
        <taxon>Embryophyta</taxon>
        <taxon>Tracheophyta</taxon>
        <taxon>Spermatophyta</taxon>
        <taxon>Magnoliopsida</taxon>
        <taxon>eudicotyledons</taxon>
        <taxon>Gunneridae</taxon>
        <taxon>Pentapetalae</taxon>
        <taxon>Dilleniales</taxon>
        <taxon>Dilleniaceae</taxon>
        <taxon>Dillenia</taxon>
    </lineage>
</organism>
<keyword evidence="2" id="KW-1185">Reference proteome</keyword>
<dbReference type="SUPFAM" id="SSF53756">
    <property type="entry name" value="UDP-Glycosyltransferase/glycogen phosphorylase"/>
    <property type="match status" value="1"/>
</dbReference>
<protein>
    <submittedName>
        <fullName evidence="1">Uncharacterized protein</fullName>
    </submittedName>
</protein>
<comment type="caution">
    <text evidence="1">The sequence shown here is derived from an EMBL/GenBank/DDBJ whole genome shotgun (WGS) entry which is preliminary data.</text>
</comment>
<proteinExistence type="predicted"/>
<dbReference type="Gene3D" id="3.40.50.2000">
    <property type="entry name" value="Glycogen Phosphorylase B"/>
    <property type="match status" value="1"/>
</dbReference>
<dbReference type="EMBL" id="JBAMMX010000002">
    <property type="protein sequence ID" value="KAK6945756.1"/>
    <property type="molecule type" value="Genomic_DNA"/>
</dbReference>
<reference evidence="1 2" key="1">
    <citation type="submission" date="2023-12" db="EMBL/GenBank/DDBJ databases">
        <title>A high-quality genome assembly for Dillenia turbinata (Dilleniales).</title>
        <authorList>
            <person name="Chanderbali A."/>
        </authorList>
    </citation>
    <scope>NUCLEOTIDE SEQUENCE [LARGE SCALE GENOMIC DNA]</scope>
    <source>
        <strain evidence="1">LSX21</strain>
        <tissue evidence="1">Leaf</tissue>
    </source>
</reference>
<sequence length="107" mass="11797">MLKSAKILHHKGFHTTFVNTEYNHNRFLNSRRPHSLDGLPDFHFAAIPNGLPPTDVLCHAGFEGLMLQYTGAVLIGPIQEASPKPQCREVPCSAGNVWLVVIVAPEL</sequence>
<evidence type="ECO:0000313" key="2">
    <source>
        <dbReference type="Proteomes" id="UP001370490"/>
    </source>
</evidence>